<dbReference type="InterPro" id="IPR015273">
    <property type="entry name" value="Cys-tRNA-synt_Ia_DALR"/>
</dbReference>
<keyword evidence="14" id="KW-0175">Coiled coil</keyword>
<evidence type="ECO:0000256" key="4">
    <source>
        <dbReference type="ARBA" id="ARBA00022490"/>
    </source>
</evidence>
<accession>A0ABS0A205</accession>
<comment type="caution">
    <text evidence="16">The sequence shown here is derived from an EMBL/GenBank/DDBJ whole genome shotgun (WGS) entry which is preliminary data.</text>
</comment>
<evidence type="ECO:0000256" key="5">
    <source>
        <dbReference type="ARBA" id="ARBA00022598"/>
    </source>
</evidence>
<dbReference type="PANTHER" id="PTHR10890">
    <property type="entry name" value="CYSTEINYL-TRNA SYNTHETASE"/>
    <property type="match status" value="1"/>
</dbReference>
<feature type="binding site" evidence="13">
    <location>
        <position position="207"/>
    </location>
    <ligand>
        <name>Zn(2+)</name>
        <dbReference type="ChEBI" id="CHEBI:29105"/>
    </ligand>
</feature>
<evidence type="ECO:0000256" key="1">
    <source>
        <dbReference type="ARBA" id="ARBA00004496"/>
    </source>
</evidence>
<dbReference type="InterPro" id="IPR032678">
    <property type="entry name" value="tRNA-synt_1_cat_dom"/>
</dbReference>
<proteinExistence type="inferred from homology"/>
<dbReference type="NCBIfam" id="TIGR00435">
    <property type="entry name" value="cysS"/>
    <property type="match status" value="1"/>
</dbReference>
<dbReference type="InterPro" id="IPR056411">
    <property type="entry name" value="CysS_C"/>
</dbReference>
<dbReference type="SUPFAM" id="SSF47323">
    <property type="entry name" value="Anticodon-binding domain of a subclass of class I aminoacyl-tRNA synthetases"/>
    <property type="match status" value="1"/>
</dbReference>
<keyword evidence="10 13" id="KW-0648">Protein biosynthesis</keyword>
<comment type="similarity">
    <text evidence="2 13">Belongs to the class-I aminoacyl-tRNA synthetase family.</text>
</comment>
<name>A0ABS0A205_9FIRM</name>
<sequence>MKLYNTMTKQKDEFIPIEPGKVRMYVCGPTVYNFFHIGNARPFLMFDAFRRYLEYRGYEVTYVQNFTDVDDKIIKKANEDSVSSLDVSELYIAEYFKDADALGIHRATHHPKVTETMDEIISFIKDLEDKGFAYEIDGNVYFAVSSFKPYGKLSRQSLEDLEAGARIDISEEKRNPMDFALWKKKKEGEPAWMSPWGEGRPGWHIECSVMSTKYLGETIDIHAGGQDLIFPHHENEIAQSEAKTGKRYVNYWMHNGYINIENQKMSKSLNNFFTTREILESFDPDVVRFFMLSAHYRNPINFSRTLLESAKNGLDRLYTLRNNLEYLIENASTVELKTDEAEILKVVTSYKDKFIEVMDDDFNSADGISVIFELTRYLNTVATPNASKDFLVKSKALFEELTNVLGIVQKERASIDDQIEALIEKRQNARKNKDFALADQIRDELKQQGIILEDTPQGVKWHREA</sequence>
<dbReference type="InterPro" id="IPR009080">
    <property type="entry name" value="tRNAsynth_Ia_anticodon-bd"/>
</dbReference>
<gene>
    <name evidence="13" type="primary">cysS</name>
    <name evidence="16" type="ORF">ISU02_22455</name>
</gene>
<evidence type="ECO:0000259" key="15">
    <source>
        <dbReference type="SMART" id="SM00840"/>
    </source>
</evidence>
<keyword evidence="8 13" id="KW-0862">Zinc</keyword>
<keyword evidence="4 13" id="KW-0963">Cytoplasm</keyword>
<evidence type="ECO:0000313" key="16">
    <source>
        <dbReference type="EMBL" id="MBF4695869.1"/>
    </source>
</evidence>
<evidence type="ECO:0000256" key="13">
    <source>
        <dbReference type="HAMAP-Rule" id="MF_00041"/>
    </source>
</evidence>
<evidence type="ECO:0000256" key="2">
    <source>
        <dbReference type="ARBA" id="ARBA00005594"/>
    </source>
</evidence>
<feature type="binding site" evidence="13">
    <location>
        <position position="267"/>
    </location>
    <ligand>
        <name>ATP</name>
        <dbReference type="ChEBI" id="CHEBI:30616"/>
    </ligand>
</feature>
<dbReference type="Pfam" id="PF09190">
    <property type="entry name" value="DALR_2"/>
    <property type="match status" value="1"/>
</dbReference>
<dbReference type="EMBL" id="JADKNH010000021">
    <property type="protein sequence ID" value="MBF4695869.1"/>
    <property type="molecule type" value="Genomic_DNA"/>
</dbReference>
<keyword evidence="9 13" id="KW-0067">ATP-binding</keyword>
<dbReference type="SMART" id="SM00840">
    <property type="entry name" value="DALR_2"/>
    <property type="match status" value="1"/>
</dbReference>
<keyword evidence="7 13" id="KW-0547">Nucleotide-binding</keyword>
<protein>
    <recommendedName>
        <fullName evidence="13">Cysteine--tRNA ligase</fullName>
        <ecNumber evidence="13">6.1.1.16</ecNumber>
    </recommendedName>
    <alternativeName>
        <fullName evidence="13">Cysteinyl-tRNA synthetase</fullName>
        <shortName evidence="13">CysRS</shortName>
    </alternativeName>
</protein>
<evidence type="ECO:0000256" key="12">
    <source>
        <dbReference type="ARBA" id="ARBA00047398"/>
    </source>
</evidence>
<dbReference type="InterPro" id="IPR015803">
    <property type="entry name" value="Cys-tRNA-ligase"/>
</dbReference>
<feature type="binding site" evidence="13">
    <location>
        <position position="27"/>
    </location>
    <ligand>
        <name>Zn(2+)</name>
        <dbReference type="ChEBI" id="CHEBI:29105"/>
    </ligand>
</feature>
<evidence type="ECO:0000313" key="17">
    <source>
        <dbReference type="Proteomes" id="UP000614200"/>
    </source>
</evidence>
<feature type="coiled-coil region" evidence="14">
    <location>
        <begin position="412"/>
        <end position="439"/>
    </location>
</feature>
<comment type="subcellular location">
    <subcellularLocation>
        <location evidence="1 13">Cytoplasm</location>
    </subcellularLocation>
</comment>
<dbReference type="PANTHER" id="PTHR10890:SF3">
    <property type="entry name" value="CYSTEINE--TRNA LIGASE, CYTOPLASMIC"/>
    <property type="match status" value="1"/>
</dbReference>
<dbReference type="SUPFAM" id="SSF52374">
    <property type="entry name" value="Nucleotidylyl transferase"/>
    <property type="match status" value="1"/>
</dbReference>
<evidence type="ECO:0000256" key="10">
    <source>
        <dbReference type="ARBA" id="ARBA00022917"/>
    </source>
</evidence>
<dbReference type="CDD" id="cd00672">
    <property type="entry name" value="CysRS_core"/>
    <property type="match status" value="1"/>
</dbReference>
<keyword evidence="17" id="KW-1185">Reference proteome</keyword>
<evidence type="ECO:0000256" key="8">
    <source>
        <dbReference type="ARBA" id="ARBA00022833"/>
    </source>
</evidence>
<dbReference type="Pfam" id="PF01406">
    <property type="entry name" value="tRNA-synt_1e"/>
    <property type="match status" value="1"/>
</dbReference>
<dbReference type="Gene3D" id="1.20.120.1910">
    <property type="entry name" value="Cysteine-tRNA ligase, C-terminal anti-codon recognition domain"/>
    <property type="match status" value="1"/>
</dbReference>
<evidence type="ECO:0000256" key="7">
    <source>
        <dbReference type="ARBA" id="ARBA00022741"/>
    </source>
</evidence>
<dbReference type="Gene3D" id="3.40.50.620">
    <property type="entry name" value="HUPs"/>
    <property type="match status" value="1"/>
</dbReference>
<organism evidence="16 17">
    <name type="scientific">Fusibacter ferrireducens</name>
    <dbReference type="NCBI Taxonomy" id="2785058"/>
    <lineage>
        <taxon>Bacteria</taxon>
        <taxon>Bacillati</taxon>
        <taxon>Bacillota</taxon>
        <taxon>Clostridia</taxon>
        <taxon>Eubacteriales</taxon>
        <taxon>Eubacteriales Family XII. Incertae Sedis</taxon>
        <taxon>Fusibacter</taxon>
    </lineage>
</organism>
<feature type="short sequence motif" description="'HIGH' region" evidence="13">
    <location>
        <begin position="29"/>
        <end position="39"/>
    </location>
</feature>
<feature type="short sequence motif" description="'KMSKS' region" evidence="13">
    <location>
        <begin position="264"/>
        <end position="268"/>
    </location>
</feature>
<evidence type="ECO:0000256" key="3">
    <source>
        <dbReference type="ARBA" id="ARBA00011245"/>
    </source>
</evidence>
<dbReference type="InterPro" id="IPR014729">
    <property type="entry name" value="Rossmann-like_a/b/a_fold"/>
</dbReference>
<evidence type="ECO:0000256" key="6">
    <source>
        <dbReference type="ARBA" id="ARBA00022723"/>
    </source>
</evidence>
<feature type="binding site" evidence="13">
    <location>
        <position position="232"/>
    </location>
    <ligand>
        <name>Zn(2+)</name>
        <dbReference type="ChEBI" id="CHEBI:29105"/>
    </ligand>
</feature>
<evidence type="ECO:0000256" key="14">
    <source>
        <dbReference type="SAM" id="Coils"/>
    </source>
</evidence>
<feature type="domain" description="Cysteinyl-tRNA synthetase class Ia DALR" evidence="15">
    <location>
        <begin position="353"/>
        <end position="416"/>
    </location>
</feature>
<evidence type="ECO:0000256" key="11">
    <source>
        <dbReference type="ARBA" id="ARBA00023146"/>
    </source>
</evidence>
<comment type="catalytic activity">
    <reaction evidence="12 13">
        <text>tRNA(Cys) + L-cysteine + ATP = L-cysteinyl-tRNA(Cys) + AMP + diphosphate</text>
        <dbReference type="Rhea" id="RHEA:17773"/>
        <dbReference type="Rhea" id="RHEA-COMP:9661"/>
        <dbReference type="Rhea" id="RHEA-COMP:9679"/>
        <dbReference type="ChEBI" id="CHEBI:30616"/>
        <dbReference type="ChEBI" id="CHEBI:33019"/>
        <dbReference type="ChEBI" id="CHEBI:35235"/>
        <dbReference type="ChEBI" id="CHEBI:78442"/>
        <dbReference type="ChEBI" id="CHEBI:78517"/>
        <dbReference type="ChEBI" id="CHEBI:456215"/>
        <dbReference type="EC" id="6.1.1.16"/>
    </reaction>
</comment>
<dbReference type="EC" id="6.1.1.16" evidence="13"/>
<comment type="cofactor">
    <cofactor evidence="13">
        <name>Zn(2+)</name>
        <dbReference type="ChEBI" id="CHEBI:29105"/>
    </cofactor>
    <text evidence="13">Binds 1 zinc ion per subunit.</text>
</comment>
<dbReference type="PRINTS" id="PR00983">
    <property type="entry name" value="TRNASYNTHCYS"/>
</dbReference>
<feature type="binding site" evidence="13">
    <location>
        <position position="236"/>
    </location>
    <ligand>
        <name>Zn(2+)</name>
        <dbReference type="ChEBI" id="CHEBI:29105"/>
    </ligand>
</feature>
<dbReference type="GO" id="GO:0004817">
    <property type="term" value="F:cysteine-tRNA ligase activity"/>
    <property type="evidence" value="ECO:0007669"/>
    <property type="project" value="UniProtKB-EC"/>
</dbReference>
<evidence type="ECO:0000256" key="9">
    <source>
        <dbReference type="ARBA" id="ARBA00022840"/>
    </source>
</evidence>
<dbReference type="Pfam" id="PF23493">
    <property type="entry name" value="CysS_C"/>
    <property type="match status" value="1"/>
</dbReference>
<reference evidence="16 17" key="1">
    <citation type="submission" date="2020-11" db="EMBL/GenBank/DDBJ databases">
        <title>Fusibacter basophilias sp. nov.</title>
        <authorList>
            <person name="Qiu D."/>
        </authorList>
    </citation>
    <scope>NUCLEOTIDE SEQUENCE [LARGE SCALE GENOMIC DNA]</scope>
    <source>
        <strain evidence="16 17">Q10-2</strain>
    </source>
</reference>
<dbReference type="Proteomes" id="UP000614200">
    <property type="component" value="Unassembled WGS sequence"/>
</dbReference>
<comment type="subunit">
    <text evidence="3 13">Monomer.</text>
</comment>
<keyword evidence="5 13" id="KW-0436">Ligase</keyword>
<keyword evidence="11 13" id="KW-0030">Aminoacyl-tRNA synthetase</keyword>
<dbReference type="RefSeq" id="WP_194704103.1">
    <property type="nucleotide sequence ID" value="NZ_JADKNH010000021.1"/>
</dbReference>
<dbReference type="HAMAP" id="MF_00041">
    <property type="entry name" value="Cys_tRNA_synth"/>
    <property type="match status" value="1"/>
</dbReference>
<keyword evidence="6 13" id="KW-0479">Metal-binding</keyword>
<dbReference type="InterPro" id="IPR024909">
    <property type="entry name" value="Cys-tRNA/MSH_ligase"/>
</dbReference>